<keyword evidence="9 12" id="KW-0408">Iron</keyword>
<keyword evidence="15" id="KW-1185">Reference proteome</keyword>
<evidence type="ECO:0000256" key="11">
    <source>
        <dbReference type="ARBA" id="ARBA00023136"/>
    </source>
</evidence>
<organism evidence="14 15">
    <name type="scientific">Musa balbisiana</name>
    <name type="common">Banana</name>
    <dbReference type="NCBI Taxonomy" id="52838"/>
    <lineage>
        <taxon>Eukaryota</taxon>
        <taxon>Viridiplantae</taxon>
        <taxon>Streptophyta</taxon>
        <taxon>Embryophyta</taxon>
        <taxon>Tracheophyta</taxon>
        <taxon>Spermatophyta</taxon>
        <taxon>Magnoliopsida</taxon>
        <taxon>Liliopsida</taxon>
        <taxon>Zingiberales</taxon>
        <taxon>Musaceae</taxon>
        <taxon>Musa</taxon>
    </lineage>
</organism>
<keyword evidence="10" id="KW-0503">Monooxygenase</keyword>
<dbReference type="GO" id="GO:0016020">
    <property type="term" value="C:membrane"/>
    <property type="evidence" value="ECO:0007669"/>
    <property type="project" value="UniProtKB-SubCell"/>
</dbReference>
<dbReference type="InterPro" id="IPR052306">
    <property type="entry name" value="CYP450_71D"/>
</dbReference>
<dbReference type="SUPFAM" id="SSF48264">
    <property type="entry name" value="Cytochrome P450"/>
    <property type="match status" value="3"/>
</dbReference>
<feature type="transmembrane region" description="Helical" evidence="13">
    <location>
        <begin position="450"/>
        <end position="470"/>
    </location>
</feature>
<comment type="cofactor">
    <cofactor evidence="1 12">
        <name>heme</name>
        <dbReference type="ChEBI" id="CHEBI:30413"/>
    </cofactor>
</comment>
<evidence type="ECO:0000256" key="5">
    <source>
        <dbReference type="ARBA" id="ARBA00022692"/>
    </source>
</evidence>
<proteinExistence type="inferred from homology"/>
<evidence type="ECO:0000313" key="15">
    <source>
        <dbReference type="Proteomes" id="UP000317650"/>
    </source>
</evidence>
<dbReference type="GO" id="GO:0020037">
    <property type="term" value="F:heme binding"/>
    <property type="evidence" value="ECO:0007669"/>
    <property type="project" value="InterPro"/>
</dbReference>
<dbReference type="PANTHER" id="PTHR47953">
    <property type="entry name" value="OS08G0105600 PROTEIN"/>
    <property type="match status" value="1"/>
</dbReference>
<comment type="caution">
    <text evidence="14">The sequence shown here is derived from an EMBL/GenBank/DDBJ whole genome shotgun (WGS) entry which is preliminary data.</text>
</comment>
<dbReference type="InterPro" id="IPR036396">
    <property type="entry name" value="Cyt_P450_sf"/>
</dbReference>
<dbReference type="PANTHER" id="PTHR47953:SF19">
    <property type="entry name" value="OS06G0641600 PROTEIN"/>
    <property type="match status" value="1"/>
</dbReference>
<evidence type="ECO:0000256" key="6">
    <source>
        <dbReference type="ARBA" id="ARBA00022723"/>
    </source>
</evidence>
<keyword evidence="11 13" id="KW-0472">Membrane</keyword>
<evidence type="ECO:0000256" key="4">
    <source>
        <dbReference type="ARBA" id="ARBA00022617"/>
    </source>
</evidence>
<accession>A0A4S8JZB1</accession>
<dbReference type="Pfam" id="PF00067">
    <property type="entry name" value="p450"/>
    <property type="match status" value="4"/>
</dbReference>
<evidence type="ECO:0000256" key="8">
    <source>
        <dbReference type="ARBA" id="ARBA00023002"/>
    </source>
</evidence>
<comment type="similarity">
    <text evidence="3">Belongs to the cytochrome P450 family.</text>
</comment>
<dbReference type="PRINTS" id="PR00385">
    <property type="entry name" value="P450"/>
</dbReference>
<evidence type="ECO:0000256" key="12">
    <source>
        <dbReference type="PIRSR" id="PIRSR602401-1"/>
    </source>
</evidence>
<keyword evidence="7 13" id="KW-1133">Transmembrane helix</keyword>
<feature type="binding site" description="axial binding residue" evidence="12">
    <location>
        <position position="816"/>
    </location>
    <ligand>
        <name>heme</name>
        <dbReference type="ChEBI" id="CHEBI:30413"/>
    </ligand>
    <ligandPart>
        <name>Fe</name>
        <dbReference type="ChEBI" id="CHEBI:18248"/>
    </ligandPart>
</feature>
<keyword evidence="6 12" id="KW-0479">Metal-binding</keyword>
<evidence type="ECO:0000313" key="14">
    <source>
        <dbReference type="EMBL" id="THU67692.1"/>
    </source>
</evidence>
<dbReference type="InterPro" id="IPR017972">
    <property type="entry name" value="Cyt_P450_CS"/>
</dbReference>
<dbReference type="EMBL" id="PYDT01000003">
    <property type="protein sequence ID" value="THU67692.1"/>
    <property type="molecule type" value="Genomic_DNA"/>
</dbReference>
<evidence type="ECO:0000256" key="9">
    <source>
        <dbReference type="ARBA" id="ARBA00023004"/>
    </source>
</evidence>
<dbReference type="GO" id="GO:0005506">
    <property type="term" value="F:iron ion binding"/>
    <property type="evidence" value="ECO:0007669"/>
    <property type="project" value="InterPro"/>
</dbReference>
<evidence type="ECO:0000256" key="2">
    <source>
        <dbReference type="ARBA" id="ARBA00004167"/>
    </source>
</evidence>
<evidence type="ECO:0000256" key="3">
    <source>
        <dbReference type="ARBA" id="ARBA00010617"/>
    </source>
</evidence>
<keyword evidence="4 12" id="KW-0349">Heme</keyword>
<dbReference type="PRINTS" id="PR00463">
    <property type="entry name" value="EP450I"/>
</dbReference>
<protein>
    <submittedName>
        <fullName evidence="14">Uncharacterized protein</fullName>
    </submittedName>
</protein>
<gene>
    <name evidence="14" type="ORF">C4D60_Mb05t27390</name>
</gene>
<dbReference type="GO" id="GO:0016114">
    <property type="term" value="P:terpenoid biosynthetic process"/>
    <property type="evidence" value="ECO:0007669"/>
    <property type="project" value="UniProtKB-ARBA"/>
</dbReference>
<evidence type="ECO:0000256" key="13">
    <source>
        <dbReference type="SAM" id="Phobius"/>
    </source>
</evidence>
<evidence type="ECO:0000256" key="1">
    <source>
        <dbReference type="ARBA" id="ARBA00001971"/>
    </source>
</evidence>
<name>A0A4S8JZB1_MUSBA</name>
<dbReference type="FunFam" id="1.10.630.10:FF:000008">
    <property type="entry name" value="Cytochrome P450 71D8"/>
    <property type="match status" value="1"/>
</dbReference>
<keyword evidence="8" id="KW-0560">Oxidoreductase</keyword>
<dbReference type="STRING" id="52838.A0A4S8JZB1"/>
<dbReference type="FunFam" id="1.10.630.10:FF:000043">
    <property type="entry name" value="Cytochrome P450 99A2"/>
    <property type="match status" value="1"/>
</dbReference>
<dbReference type="InterPro" id="IPR001128">
    <property type="entry name" value="Cyt_P450"/>
</dbReference>
<evidence type="ECO:0000256" key="10">
    <source>
        <dbReference type="ARBA" id="ARBA00023033"/>
    </source>
</evidence>
<dbReference type="Gene3D" id="1.10.630.10">
    <property type="entry name" value="Cytochrome P450"/>
    <property type="match status" value="3"/>
</dbReference>
<sequence>MTQRRHLWFSMELLQLPPIPVLVFSFLFLLLLVKKRGFTSCRNESYPPRRPPGPWNLPFVGSMHHLVGQLPFRAFRELARKHGPLMLLRLGQVDVVVASSREAAEEILKNQSVSFASRPDFLATKFIFYGPTDIIWAPYGPYWRQLRKLCLVELFSARRIRSFSSIRTEETLDLMRDIARSGRTPVNLTEKLFGLSNAVVCRAAFGKRREHRERFVPLIKNILVLTGGFCVADMFPSLKFIDILSGAEFRLRRVRRRLDEILGDIIKEHEGKASASRGDKAGEVDDLVDVLLRLKDDPQLEAPLTMEDVKGVIVDMFVVGTETSSTVVEWAMSELMRNPEIMERAQKEVRELAAQRRNRVEESDISELNYMKLIIKETLRLHPPATLLPRLCRETCEVMGYRIDAGTRVFVNLWANGMRVTGTTPRHSNQRAAFARSMTQRRHLWFSMELLQLPPIPVLVFSFLFLLLLVKKRGFTSCRNESYPPRRPPGPWNLPFVGCMHHLVGQLPFRAFRELARKHGPLMLLRLGQVDVVVASSREAAEEILKNQSLFGLSNAVVCRAAFGKLRDHRERFVPLIKNSLVLAGGFCVADMFPSLKLIDILSGAEFRLRRLRRQLDEILGYIIKEHEGKASASSGDKAAEVDDLVDVLLRLKDDPQLEVPLTMENVKGVIVDMFLGGTETSSTVVEWAMSELMRNPEIMEGAQKEVRELAAQRRNRVEESDISELNYMKLIIKETLRLHPPATLLPRLCRETCEVMGYRIDAGTRVFVNAWANSRDARYWDDAESFKPERFLGRAMDFKGVDFEYLPFGAGQRICPGIGFGMATVELALAHLLLHFDWELPHGMRPEELDMCEAMALIAPRKTELKLIATGRVPLPFRLRRVRRRLDEILGDIIKEHEGKASASRGDKAGEVDDLVDVLLRLKDDPQLEAPLTMEDVKGVIVDMFVAGTETSSTVVEWAMSELMRNPEIMERAQKEARELAAQRRNRVEESDISELNYMKLIIKETLRLHPPATLLPRLCRETCEVMGYRIDAGTRVFVNAWANGRDARYWEDAESFKPERFEGSAMDFKGVDFEYLPFGAGRRICPGIGFGMATVELALAHLLLHFDRELPHGMRPEELDMCETMAFVAPRKTEVKLIATVRVPLPVAT</sequence>
<comment type="subcellular location">
    <subcellularLocation>
        <location evidence="2">Membrane</location>
        <topology evidence="2">Single-pass membrane protein</topology>
    </subcellularLocation>
</comment>
<evidence type="ECO:0000256" key="7">
    <source>
        <dbReference type="ARBA" id="ARBA00022989"/>
    </source>
</evidence>
<keyword evidence="5 13" id="KW-0812">Transmembrane</keyword>
<feature type="transmembrane region" description="Helical" evidence="13">
    <location>
        <begin position="14"/>
        <end position="33"/>
    </location>
</feature>
<dbReference type="InterPro" id="IPR002401">
    <property type="entry name" value="Cyt_P450_E_grp-I"/>
</dbReference>
<dbReference type="PROSITE" id="PS00086">
    <property type="entry name" value="CYTOCHROME_P450"/>
    <property type="match status" value="2"/>
</dbReference>
<dbReference type="AlphaFoldDB" id="A0A4S8JZB1"/>
<reference evidence="14 15" key="1">
    <citation type="journal article" date="2019" name="Nat. Plants">
        <title>Genome sequencing of Musa balbisiana reveals subgenome evolution and function divergence in polyploid bananas.</title>
        <authorList>
            <person name="Yao X."/>
        </authorList>
    </citation>
    <scope>NUCLEOTIDE SEQUENCE [LARGE SCALE GENOMIC DNA]</scope>
    <source>
        <strain evidence="15">cv. DH-PKW</strain>
        <tissue evidence="14">Leaves</tissue>
    </source>
</reference>
<dbReference type="Proteomes" id="UP000317650">
    <property type="component" value="Chromosome 5"/>
</dbReference>
<dbReference type="FunFam" id="1.10.630.10:FF:000126">
    <property type="entry name" value="Predicted protein"/>
    <property type="match status" value="1"/>
</dbReference>
<dbReference type="GO" id="GO:0016705">
    <property type="term" value="F:oxidoreductase activity, acting on paired donors, with incorporation or reduction of molecular oxygen"/>
    <property type="evidence" value="ECO:0007669"/>
    <property type="project" value="InterPro"/>
</dbReference>
<dbReference type="GO" id="GO:0004497">
    <property type="term" value="F:monooxygenase activity"/>
    <property type="evidence" value="ECO:0007669"/>
    <property type="project" value="UniProtKB-KW"/>
</dbReference>